<dbReference type="AlphaFoldDB" id="A0A202EDT6"/>
<dbReference type="InterPro" id="IPR001940">
    <property type="entry name" value="Peptidase_S1C"/>
</dbReference>
<protein>
    <submittedName>
        <fullName evidence="2">Serine protease</fullName>
    </submittedName>
</protein>
<dbReference type="InterPro" id="IPR006311">
    <property type="entry name" value="TAT_signal"/>
</dbReference>
<evidence type="ECO:0000313" key="3">
    <source>
        <dbReference type="Proteomes" id="UP000196084"/>
    </source>
</evidence>
<keyword evidence="1" id="KW-0175">Coiled coil</keyword>
<reference evidence="2 3" key="1">
    <citation type="submission" date="2017-02" db="EMBL/GenBank/DDBJ databases">
        <title>Natronthermophilus aegyptiacus gen. nov.,sp. nov., an aerobic, extremely halophilic alkalithermophilic archaeon isolated from the athalassohaline Wadi An Natrun, Egypt.</title>
        <authorList>
            <person name="Zhao B."/>
        </authorList>
    </citation>
    <scope>NUCLEOTIDE SEQUENCE [LARGE SCALE GENOMIC DNA]</scope>
    <source>
        <strain evidence="2 3">CGMCC 1.3597</strain>
    </source>
</reference>
<proteinExistence type="predicted"/>
<dbReference type="SUPFAM" id="SSF50494">
    <property type="entry name" value="Trypsin-like serine proteases"/>
    <property type="match status" value="1"/>
</dbReference>
<dbReference type="PROSITE" id="PS51257">
    <property type="entry name" value="PROKAR_LIPOPROTEIN"/>
    <property type="match status" value="1"/>
</dbReference>
<dbReference type="Gene3D" id="2.40.10.120">
    <property type="match status" value="1"/>
</dbReference>
<gene>
    <name evidence="2" type="ORF">B2G88_03795</name>
</gene>
<dbReference type="PANTHER" id="PTHR43019">
    <property type="entry name" value="SERINE ENDOPROTEASE DEGS"/>
    <property type="match status" value="1"/>
</dbReference>
<name>A0A202EDT6_9EURY</name>
<sequence length="277" mass="30263">MDSRSRRDILKLSSIVIMAGLAGCTSQREPTSDAINQEQKTRIEELEALVKSKDKQIEELHREDSISEFSTDIIERAETMARDARNATVTVGGEGGSGGTGWILDANKGYVVTNSHVVIDNNSFSIQTFDGDSSSATRIGYYEDMIPDVALLQMDLEGIQELPIGDRSNLTKDDPLVTIGHPGTIGNWIMTLGRHKEYDEVFDTLYSTVPTSRGNSGGPLLTLEGNVVGVVSGSRLANDSEDDFSKSDVLYTQLPERDKLTTSAPVETLLESVDEWT</sequence>
<organism evidence="2 3">
    <name type="scientific">Natronolimnobius baerhuensis</name>
    <dbReference type="NCBI Taxonomy" id="253108"/>
    <lineage>
        <taxon>Archaea</taxon>
        <taxon>Methanobacteriati</taxon>
        <taxon>Methanobacteriota</taxon>
        <taxon>Stenosarchaea group</taxon>
        <taxon>Halobacteria</taxon>
        <taxon>Halobacteriales</taxon>
        <taxon>Natrialbaceae</taxon>
        <taxon>Natronolimnobius</taxon>
    </lineage>
</organism>
<dbReference type="Proteomes" id="UP000196084">
    <property type="component" value="Unassembled WGS sequence"/>
</dbReference>
<keyword evidence="3" id="KW-1185">Reference proteome</keyword>
<feature type="coiled-coil region" evidence="1">
    <location>
        <begin position="36"/>
        <end position="63"/>
    </location>
</feature>
<dbReference type="PANTHER" id="PTHR43019:SF64">
    <property type="entry name" value="OS07G0666400 PROTEIN"/>
    <property type="match status" value="1"/>
</dbReference>
<dbReference type="Pfam" id="PF13365">
    <property type="entry name" value="Trypsin_2"/>
    <property type="match status" value="1"/>
</dbReference>
<dbReference type="EMBL" id="MWPH01000001">
    <property type="protein sequence ID" value="OVE86426.1"/>
    <property type="molecule type" value="Genomic_DNA"/>
</dbReference>
<comment type="caution">
    <text evidence="2">The sequence shown here is derived from an EMBL/GenBank/DDBJ whole genome shotgun (WGS) entry which is preliminary data.</text>
</comment>
<dbReference type="PROSITE" id="PS51318">
    <property type="entry name" value="TAT"/>
    <property type="match status" value="1"/>
</dbReference>
<dbReference type="PRINTS" id="PR00834">
    <property type="entry name" value="PROTEASES2C"/>
</dbReference>
<dbReference type="InterPro" id="IPR009003">
    <property type="entry name" value="Peptidase_S1_PA"/>
</dbReference>
<dbReference type="GO" id="GO:0004252">
    <property type="term" value="F:serine-type endopeptidase activity"/>
    <property type="evidence" value="ECO:0007669"/>
    <property type="project" value="InterPro"/>
</dbReference>
<keyword evidence="2" id="KW-0378">Hydrolase</keyword>
<dbReference type="GO" id="GO:0006508">
    <property type="term" value="P:proteolysis"/>
    <property type="evidence" value="ECO:0007669"/>
    <property type="project" value="UniProtKB-KW"/>
</dbReference>
<evidence type="ECO:0000313" key="2">
    <source>
        <dbReference type="EMBL" id="OVE86426.1"/>
    </source>
</evidence>
<dbReference type="OrthoDB" id="350578at2157"/>
<accession>A0A202EDT6</accession>
<evidence type="ECO:0000256" key="1">
    <source>
        <dbReference type="SAM" id="Coils"/>
    </source>
</evidence>
<keyword evidence="2" id="KW-0645">Protease</keyword>